<dbReference type="InterPro" id="IPR050570">
    <property type="entry name" value="Cell_wall_metabolism_enzyme"/>
</dbReference>
<feature type="domain" description="M23ase beta-sheet core" evidence="2">
    <location>
        <begin position="259"/>
        <end position="354"/>
    </location>
</feature>
<feature type="region of interest" description="Disordered" evidence="1">
    <location>
        <begin position="40"/>
        <end position="73"/>
    </location>
</feature>
<name>A0A8H1LEK7_9ACTN</name>
<reference evidence="3 4" key="1">
    <citation type="submission" date="2018-10" db="EMBL/GenBank/DDBJ databases">
        <title>Isolation of pseudouridimycin from Streptomyces albus DSM 40763.</title>
        <authorList>
            <person name="Rosenqvist P."/>
            <person name="Metsae-Ketelae M."/>
            <person name="Virta P."/>
        </authorList>
    </citation>
    <scope>NUCLEOTIDE SEQUENCE [LARGE SCALE GENOMIC DNA]</scope>
    <source>
        <strain evidence="3 4">DSM 40763</strain>
    </source>
</reference>
<dbReference type="AlphaFoldDB" id="A0A8H1LEK7"/>
<feature type="compositionally biased region" description="Low complexity" evidence="1">
    <location>
        <begin position="111"/>
        <end position="123"/>
    </location>
</feature>
<dbReference type="SUPFAM" id="SSF51261">
    <property type="entry name" value="Duplicated hybrid motif"/>
    <property type="match status" value="1"/>
</dbReference>
<proteinExistence type="predicted"/>
<dbReference type="InterPro" id="IPR016047">
    <property type="entry name" value="M23ase_b-sheet_dom"/>
</dbReference>
<protein>
    <submittedName>
        <fullName evidence="3">M23 family peptidase</fullName>
    </submittedName>
</protein>
<dbReference type="FunFam" id="2.70.70.10:FF:000013">
    <property type="entry name" value="Peptidase family M23"/>
    <property type="match status" value="1"/>
</dbReference>
<dbReference type="EMBL" id="RCIY01000065">
    <property type="protein sequence ID" value="TGG81708.1"/>
    <property type="molecule type" value="Genomic_DNA"/>
</dbReference>
<gene>
    <name evidence="3" type="ORF">D8771_18085</name>
</gene>
<dbReference type="PANTHER" id="PTHR21666:SF270">
    <property type="entry name" value="MUREIN HYDROLASE ACTIVATOR ENVC"/>
    <property type="match status" value="1"/>
</dbReference>
<dbReference type="CDD" id="cd12797">
    <property type="entry name" value="M23_peptidase"/>
    <property type="match status" value="1"/>
</dbReference>
<evidence type="ECO:0000313" key="4">
    <source>
        <dbReference type="Proteomes" id="UP000298111"/>
    </source>
</evidence>
<evidence type="ECO:0000313" key="3">
    <source>
        <dbReference type="EMBL" id="TGG81708.1"/>
    </source>
</evidence>
<comment type="caution">
    <text evidence="3">The sequence shown here is derived from an EMBL/GenBank/DDBJ whole genome shotgun (WGS) entry which is preliminary data.</text>
</comment>
<dbReference type="Pfam" id="PF01551">
    <property type="entry name" value="Peptidase_M23"/>
    <property type="match status" value="1"/>
</dbReference>
<feature type="compositionally biased region" description="Low complexity" evidence="1">
    <location>
        <begin position="192"/>
        <end position="228"/>
    </location>
</feature>
<sequence>MIAAVGASGMATAHDKDPGSISVPDLGDVTDAVDSLDSMDELSDRLPTDTEDLPALGAPATDGTATTNGTAPADGTVAAAAHRTAPDTPATADSGDAGNALLARLLAQAGAAPRDGAAETPAEPAHETAAEAAPAATVGSADTDGSAADGRADGPANRPADGPADGPAHKTAPVSEQPSEAPEKKQEPAPAPATDASPATSPAADTDATARTEPAPATTGATTGTASDAAATKGTYTKPLASYRLSAGFGQAGNMWQSEHTGQDFTAPNGTPVKAVHAGTVKAAGWAGSYGYRVVLRLEDGTEVWFCHLSSMTKSAGDKVATGEVIGRVGSTGTSSGPHLHVEVRPDGGAPVDPLPWLHERGVEV</sequence>
<dbReference type="InterPro" id="IPR011055">
    <property type="entry name" value="Dup_hybrid_motif"/>
</dbReference>
<dbReference type="Proteomes" id="UP000298111">
    <property type="component" value="Unassembled WGS sequence"/>
</dbReference>
<evidence type="ECO:0000256" key="1">
    <source>
        <dbReference type="SAM" id="MobiDB-lite"/>
    </source>
</evidence>
<evidence type="ECO:0000259" key="2">
    <source>
        <dbReference type="Pfam" id="PF01551"/>
    </source>
</evidence>
<feature type="region of interest" description="Disordered" evidence="1">
    <location>
        <begin position="1"/>
        <end position="28"/>
    </location>
</feature>
<feature type="region of interest" description="Disordered" evidence="1">
    <location>
        <begin position="111"/>
        <end position="228"/>
    </location>
</feature>
<feature type="region of interest" description="Disordered" evidence="1">
    <location>
        <begin position="329"/>
        <end position="353"/>
    </location>
</feature>
<feature type="compositionally biased region" description="Low complexity" evidence="1">
    <location>
        <begin position="54"/>
        <end position="73"/>
    </location>
</feature>
<accession>A0A8H1LEK7</accession>
<dbReference type="Gene3D" id="2.70.70.10">
    <property type="entry name" value="Glucose Permease (Domain IIA)"/>
    <property type="match status" value="1"/>
</dbReference>
<dbReference type="GO" id="GO:0004222">
    <property type="term" value="F:metalloendopeptidase activity"/>
    <property type="evidence" value="ECO:0007669"/>
    <property type="project" value="TreeGrafter"/>
</dbReference>
<dbReference type="PANTHER" id="PTHR21666">
    <property type="entry name" value="PEPTIDASE-RELATED"/>
    <property type="match status" value="1"/>
</dbReference>
<organism evidence="3 4">
    <name type="scientific">Streptomyces albus</name>
    <dbReference type="NCBI Taxonomy" id="1888"/>
    <lineage>
        <taxon>Bacteria</taxon>
        <taxon>Bacillati</taxon>
        <taxon>Actinomycetota</taxon>
        <taxon>Actinomycetes</taxon>
        <taxon>Kitasatosporales</taxon>
        <taxon>Streptomycetaceae</taxon>
        <taxon>Streptomyces</taxon>
    </lineage>
</organism>